<dbReference type="CDD" id="cd00067">
    <property type="entry name" value="GAL4"/>
    <property type="match status" value="1"/>
</dbReference>
<evidence type="ECO:0000256" key="6">
    <source>
        <dbReference type="ARBA" id="ARBA00023163"/>
    </source>
</evidence>
<dbReference type="HOGENOM" id="CLU_007003_5_0_1"/>
<feature type="region of interest" description="Disordered" evidence="8">
    <location>
        <begin position="1"/>
        <end position="24"/>
    </location>
</feature>
<keyword evidence="11" id="KW-1185">Reference proteome</keyword>
<evidence type="ECO:0000256" key="1">
    <source>
        <dbReference type="ARBA" id="ARBA00004123"/>
    </source>
</evidence>
<dbReference type="VEuPathDB" id="FungiDB:Z517_07844"/>
<sequence>MAEGPANTQPPPGTVIVEEPGNGARGRRNNSIACLNCRRRKVKVLVQLSSPHYFACADAAVATVQCSSDVPKCSNCRLYDVECTYVQDRRRIPVQGPSRQRLNTTQSRTVKGFTRGSTPPPHQNFSHFNVDLDFGDLTEEASGDGRVSDDILLALASTSTQDWPGWIEGDETSDPFHDLAGVVPGDGLPAELCPFNIELPFSHPEHDSFPESEHGEYPGERQDTLSPPMNPPAAGTAAGTVGAPSKGDRARKWSVVTSAPSPDDDASDVTEQLTNRLGRLQIAEDGHPRYFGSTSNLYILHHGPKSLHKPNIRDVMTLGDAAADKAGYHWTPAAEYEAELITLFFSWYNALVNVVDQDIFFRERALFKSGKRSDLYSPALENAVYAIGAMVTTTPHPDIPGSADEFFGFRTKACLDIEIDSPTLATAQALLILSALEAAHSRDSRGWIYVGMAVQIVSDLGLHLDLQQQYAALCGSGGSSRTGNPDDVNILRINLFWACKTLDTLWGALSGRPTLMGNIINNVPSPIPSRTYAWTYYTNKFSTMTFPPDFDFGVAAHVPVHLASLAMIMGKISETLYCGVPNNISNLTSFVEDRESELRRWFCSLPPALTIDKTTSLSAVYLPCVLELHLQYYDATILLHRPQISASDRSSPTRTSSLDKCINGARDICRILVHYRRRYGLQRIHCSMVHVTMTASLIHVFHLYLSDTAGVENAEAQGYFSTCIQALGEMGQTYKSALRALDVLLSLRQNWQYAASTNPTAKKLRSG</sequence>
<dbReference type="InterPro" id="IPR001138">
    <property type="entry name" value="Zn2Cys6_DnaBD"/>
</dbReference>
<dbReference type="GO" id="GO:0000981">
    <property type="term" value="F:DNA-binding transcription factor activity, RNA polymerase II-specific"/>
    <property type="evidence" value="ECO:0007669"/>
    <property type="project" value="InterPro"/>
</dbReference>
<keyword evidence="5" id="KW-0238">DNA-binding</keyword>
<dbReference type="OrthoDB" id="4139475at2759"/>
<protein>
    <recommendedName>
        <fullName evidence="9">Xylanolytic transcriptional activator regulatory domain-containing protein</fullName>
    </recommendedName>
</protein>
<dbReference type="CDD" id="cd12148">
    <property type="entry name" value="fungal_TF_MHR"/>
    <property type="match status" value="1"/>
</dbReference>
<reference evidence="10 11" key="1">
    <citation type="submission" date="2015-01" db="EMBL/GenBank/DDBJ databases">
        <title>The Genome Sequence of Fonsecaea pedrosoi CBS 271.37.</title>
        <authorList>
            <consortium name="The Broad Institute Genomics Platform"/>
            <person name="Cuomo C."/>
            <person name="de Hoog S."/>
            <person name="Gorbushina A."/>
            <person name="Stielow B."/>
            <person name="Teixiera M."/>
            <person name="Abouelleil A."/>
            <person name="Chapman S.B."/>
            <person name="Priest M."/>
            <person name="Young S.K."/>
            <person name="Wortman J."/>
            <person name="Nusbaum C."/>
            <person name="Birren B."/>
        </authorList>
    </citation>
    <scope>NUCLEOTIDE SEQUENCE [LARGE SCALE GENOMIC DNA]</scope>
    <source>
        <strain evidence="10 11">CBS 271.37</strain>
    </source>
</reference>
<comment type="subcellular location">
    <subcellularLocation>
        <location evidence="1">Nucleus</location>
    </subcellularLocation>
</comment>
<evidence type="ECO:0000256" key="8">
    <source>
        <dbReference type="SAM" id="MobiDB-lite"/>
    </source>
</evidence>
<feature type="compositionally biased region" description="Low complexity" evidence="8">
    <location>
        <begin position="232"/>
        <end position="244"/>
    </location>
</feature>
<dbReference type="STRING" id="1442368.A0A0D2DK99"/>
<dbReference type="Pfam" id="PF04082">
    <property type="entry name" value="Fungal_trans"/>
    <property type="match status" value="1"/>
</dbReference>
<dbReference type="RefSeq" id="XP_013281819.1">
    <property type="nucleotide sequence ID" value="XM_013426365.1"/>
</dbReference>
<dbReference type="InterPro" id="IPR007219">
    <property type="entry name" value="XnlR_reg_dom"/>
</dbReference>
<dbReference type="SMART" id="SM00906">
    <property type="entry name" value="Fungal_trans"/>
    <property type="match status" value="1"/>
</dbReference>
<evidence type="ECO:0000256" key="3">
    <source>
        <dbReference type="ARBA" id="ARBA00022833"/>
    </source>
</evidence>
<dbReference type="PANTHER" id="PTHR31313:SF77">
    <property type="entry name" value="ZN(II)2CYS6 TRANSCRIPTION FACTOR (EUROFUNG)"/>
    <property type="match status" value="1"/>
</dbReference>
<keyword evidence="2" id="KW-0479">Metal-binding</keyword>
<accession>A0A0D2DK99</accession>
<evidence type="ECO:0000256" key="7">
    <source>
        <dbReference type="ARBA" id="ARBA00023242"/>
    </source>
</evidence>
<evidence type="ECO:0000313" key="10">
    <source>
        <dbReference type="EMBL" id="KIW78011.1"/>
    </source>
</evidence>
<dbReference type="GO" id="GO:0003677">
    <property type="term" value="F:DNA binding"/>
    <property type="evidence" value="ECO:0007669"/>
    <property type="project" value="UniProtKB-KW"/>
</dbReference>
<name>A0A0D2DK99_9EURO</name>
<dbReference type="EMBL" id="KN846973">
    <property type="protein sequence ID" value="KIW78011.1"/>
    <property type="molecule type" value="Genomic_DNA"/>
</dbReference>
<dbReference type="GO" id="GO:0005634">
    <property type="term" value="C:nucleus"/>
    <property type="evidence" value="ECO:0007669"/>
    <property type="project" value="UniProtKB-SubCell"/>
</dbReference>
<evidence type="ECO:0000256" key="5">
    <source>
        <dbReference type="ARBA" id="ARBA00023125"/>
    </source>
</evidence>
<gene>
    <name evidence="10" type="ORF">Z517_07844</name>
</gene>
<proteinExistence type="predicted"/>
<organism evidence="10 11">
    <name type="scientific">Fonsecaea pedrosoi CBS 271.37</name>
    <dbReference type="NCBI Taxonomy" id="1442368"/>
    <lineage>
        <taxon>Eukaryota</taxon>
        <taxon>Fungi</taxon>
        <taxon>Dikarya</taxon>
        <taxon>Ascomycota</taxon>
        <taxon>Pezizomycotina</taxon>
        <taxon>Eurotiomycetes</taxon>
        <taxon>Chaetothyriomycetidae</taxon>
        <taxon>Chaetothyriales</taxon>
        <taxon>Herpotrichiellaceae</taxon>
        <taxon>Fonsecaea</taxon>
    </lineage>
</organism>
<dbReference type="Proteomes" id="UP000053029">
    <property type="component" value="Unassembled WGS sequence"/>
</dbReference>
<dbReference type="PANTHER" id="PTHR31313">
    <property type="entry name" value="TY1 ENHANCER ACTIVATOR"/>
    <property type="match status" value="1"/>
</dbReference>
<keyword evidence="4" id="KW-0805">Transcription regulation</keyword>
<feature type="region of interest" description="Disordered" evidence="8">
    <location>
        <begin position="203"/>
        <end position="269"/>
    </location>
</feature>
<feature type="domain" description="Xylanolytic transcriptional activator regulatory" evidence="9">
    <location>
        <begin position="446"/>
        <end position="530"/>
    </location>
</feature>
<keyword evidence="3" id="KW-0862">Zinc</keyword>
<dbReference type="GO" id="GO:0006351">
    <property type="term" value="P:DNA-templated transcription"/>
    <property type="evidence" value="ECO:0007669"/>
    <property type="project" value="InterPro"/>
</dbReference>
<keyword evidence="7" id="KW-0539">Nucleus</keyword>
<feature type="compositionally biased region" description="Basic and acidic residues" evidence="8">
    <location>
        <begin position="203"/>
        <end position="223"/>
    </location>
</feature>
<dbReference type="Gene3D" id="4.10.240.10">
    <property type="entry name" value="Zn(2)-C6 fungal-type DNA-binding domain"/>
    <property type="match status" value="1"/>
</dbReference>
<dbReference type="GeneID" id="25307334"/>
<dbReference type="InterPro" id="IPR036864">
    <property type="entry name" value="Zn2-C6_fun-type_DNA-bd_sf"/>
</dbReference>
<keyword evidence="6" id="KW-0804">Transcription</keyword>
<dbReference type="GO" id="GO:0008270">
    <property type="term" value="F:zinc ion binding"/>
    <property type="evidence" value="ECO:0007669"/>
    <property type="project" value="InterPro"/>
</dbReference>
<evidence type="ECO:0000313" key="11">
    <source>
        <dbReference type="Proteomes" id="UP000053029"/>
    </source>
</evidence>
<evidence type="ECO:0000259" key="9">
    <source>
        <dbReference type="SMART" id="SM00906"/>
    </source>
</evidence>
<dbReference type="InterPro" id="IPR051615">
    <property type="entry name" value="Transcr_Regulatory_Elem"/>
</dbReference>
<dbReference type="AlphaFoldDB" id="A0A0D2DK99"/>
<dbReference type="SUPFAM" id="SSF57701">
    <property type="entry name" value="Zn2/Cys6 DNA-binding domain"/>
    <property type="match status" value="1"/>
</dbReference>
<evidence type="ECO:0000256" key="2">
    <source>
        <dbReference type="ARBA" id="ARBA00022723"/>
    </source>
</evidence>
<evidence type="ECO:0000256" key="4">
    <source>
        <dbReference type="ARBA" id="ARBA00023015"/>
    </source>
</evidence>